<dbReference type="InParanoid" id="W3XHB8"/>
<dbReference type="PANTHER" id="PTHR13204">
    <property type="entry name" value="PTD012 PROTEIN"/>
    <property type="match status" value="1"/>
</dbReference>
<evidence type="ECO:0000259" key="7">
    <source>
        <dbReference type="SMART" id="SM01168"/>
    </source>
</evidence>
<evidence type="ECO:0000313" key="8">
    <source>
        <dbReference type="EMBL" id="ETS85430.1"/>
    </source>
</evidence>
<dbReference type="RefSeq" id="XP_007830227.1">
    <property type="nucleotide sequence ID" value="XM_007832036.1"/>
</dbReference>
<dbReference type="Proteomes" id="UP000030651">
    <property type="component" value="Unassembled WGS sequence"/>
</dbReference>
<accession>W3XHB8</accession>
<dbReference type="SMART" id="SM01168">
    <property type="entry name" value="DUF1907"/>
    <property type="match status" value="1"/>
</dbReference>
<keyword evidence="9" id="KW-1185">Reference proteome</keyword>
<comment type="subunit">
    <text evidence="2">Monomer.</text>
</comment>
<proteinExistence type="predicted"/>
<name>W3XHB8_PESFW</name>
<feature type="domain" description="DUF1907" evidence="7">
    <location>
        <begin position="19"/>
        <end position="311"/>
    </location>
</feature>
<dbReference type="AlphaFoldDB" id="W3XHB8"/>
<dbReference type="Pfam" id="PF08925">
    <property type="entry name" value="DUF1907"/>
    <property type="match status" value="1"/>
</dbReference>
<dbReference type="GO" id="GO:0005634">
    <property type="term" value="C:nucleus"/>
    <property type="evidence" value="ECO:0007669"/>
    <property type="project" value="UniProtKB-SubCell"/>
</dbReference>
<evidence type="ECO:0000256" key="3">
    <source>
        <dbReference type="ARBA" id="ARBA00022723"/>
    </source>
</evidence>
<evidence type="ECO:0000256" key="5">
    <source>
        <dbReference type="ARBA" id="ARBA00022833"/>
    </source>
</evidence>
<dbReference type="KEGG" id="pfy:PFICI_03455"/>
<dbReference type="EMBL" id="KI912110">
    <property type="protein sequence ID" value="ETS85430.1"/>
    <property type="molecule type" value="Genomic_DNA"/>
</dbReference>
<keyword evidence="6" id="KW-0539">Nucleus</keyword>
<keyword evidence="3" id="KW-0479">Metal-binding</keyword>
<dbReference type="SUPFAM" id="SSF117856">
    <property type="entry name" value="AF0104/ALDC/Ptd012-like"/>
    <property type="match status" value="1"/>
</dbReference>
<evidence type="ECO:0000256" key="6">
    <source>
        <dbReference type="ARBA" id="ARBA00023242"/>
    </source>
</evidence>
<evidence type="ECO:0000256" key="2">
    <source>
        <dbReference type="ARBA" id="ARBA00011245"/>
    </source>
</evidence>
<reference evidence="9" key="1">
    <citation type="journal article" date="2015" name="BMC Genomics">
        <title>Genomic and transcriptomic analysis of the endophytic fungus Pestalotiopsis fici reveals its lifestyle and high potential for synthesis of natural products.</title>
        <authorList>
            <person name="Wang X."/>
            <person name="Zhang X."/>
            <person name="Liu L."/>
            <person name="Xiang M."/>
            <person name="Wang W."/>
            <person name="Sun X."/>
            <person name="Che Y."/>
            <person name="Guo L."/>
            <person name="Liu G."/>
            <person name="Guo L."/>
            <person name="Wang C."/>
            <person name="Yin W.B."/>
            <person name="Stadler M."/>
            <person name="Zhang X."/>
            <person name="Liu X."/>
        </authorList>
    </citation>
    <scope>NUCLEOTIDE SEQUENCE [LARGE SCALE GENOMIC DNA]</scope>
    <source>
        <strain evidence="9">W106-1 / CGMCC3.15140</strain>
    </source>
</reference>
<sequence>MRVEKFPLSPPSLHDLAEQLGGPLRENYEDATVSVVDCPDLRQPPFHLCTEGLCGDEKISDVGGQPNLFPQPRLDSTWSMTDLARAMEMSAHSGGLIGAGAGPFHVVGQNCELAPNLSWKDKIENITNQSRLARIVPETNAVSLEKSPSPDCGLMVNLYGSLGQPGPILKITAKGRKGSETSFTECIRQGLAAAFGVEETISLGGVFVVKSGKALYHIMPEFPSEEQLPFKDRQQVDDWLTYHDFDSPMVCLSVFHSADPNNAKALRIEHTHCFSADGTNAGGHYHHESTGAADAIEYEAYFNTAKMIYRIDRPVS</sequence>
<gene>
    <name evidence="8" type="ORF">PFICI_03455</name>
</gene>
<dbReference type="GO" id="GO:0008270">
    <property type="term" value="F:zinc ion binding"/>
    <property type="evidence" value="ECO:0007669"/>
    <property type="project" value="TreeGrafter"/>
</dbReference>
<comment type="subcellular location">
    <subcellularLocation>
        <location evidence="1">Nucleus</location>
    </subcellularLocation>
</comment>
<dbReference type="PANTHER" id="PTHR13204:SF1">
    <property type="entry name" value="ESTER HYDROLASE C11ORF54"/>
    <property type="match status" value="1"/>
</dbReference>
<organism evidence="8 9">
    <name type="scientific">Pestalotiopsis fici (strain W106-1 / CGMCC3.15140)</name>
    <dbReference type="NCBI Taxonomy" id="1229662"/>
    <lineage>
        <taxon>Eukaryota</taxon>
        <taxon>Fungi</taxon>
        <taxon>Dikarya</taxon>
        <taxon>Ascomycota</taxon>
        <taxon>Pezizomycotina</taxon>
        <taxon>Sordariomycetes</taxon>
        <taxon>Xylariomycetidae</taxon>
        <taxon>Amphisphaeriales</taxon>
        <taxon>Sporocadaceae</taxon>
        <taxon>Pestalotiopsis</taxon>
    </lineage>
</organism>
<evidence type="ECO:0000256" key="1">
    <source>
        <dbReference type="ARBA" id="ARBA00004123"/>
    </source>
</evidence>
<keyword evidence="5" id="KW-0862">Zinc</keyword>
<evidence type="ECO:0000313" key="9">
    <source>
        <dbReference type="Proteomes" id="UP000030651"/>
    </source>
</evidence>
<dbReference type="HOGENOM" id="CLU_055541_0_0_1"/>
<dbReference type="GO" id="GO:0016788">
    <property type="term" value="F:hydrolase activity, acting on ester bonds"/>
    <property type="evidence" value="ECO:0007669"/>
    <property type="project" value="TreeGrafter"/>
</dbReference>
<dbReference type="eggNOG" id="KOG4048">
    <property type="taxonomic scope" value="Eukaryota"/>
</dbReference>
<evidence type="ECO:0000256" key="4">
    <source>
        <dbReference type="ARBA" id="ARBA00022801"/>
    </source>
</evidence>
<dbReference type="GeneID" id="19268468"/>
<dbReference type="InterPro" id="IPR015021">
    <property type="entry name" value="C11orf54_DUF1907"/>
</dbReference>
<dbReference type="OrthoDB" id="5119241at2759"/>
<dbReference type="CDD" id="cd17298">
    <property type="entry name" value="DUF1907"/>
    <property type="match status" value="1"/>
</dbReference>
<keyword evidence="4" id="KW-0378">Hydrolase</keyword>
<protein>
    <recommendedName>
        <fullName evidence="7">DUF1907 domain-containing protein</fullName>
    </recommendedName>
</protein>
<dbReference type="OMA" id="YHIMPDF"/>